<dbReference type="OrthoDB" id="4159781at2759"/>
<evidence type="ECO:0008006" key="4">
    <source>
        <dbReference type="Google" id="ProtNLM"/>
    </source>
</evidence>
<feature type="compositionally biased region" description="Polar residues" evidence="1">
    <location>
        <begin position="10"/>
        <end position="23"/>
    </location>
</feature>
<dbReference type="Proteomes" id="UP000019484">
    <property type="component" value="Unassembled WGS sequence"/>
</dbReference>
<dbReference type="Pfam" id="PF11951">
    <property type="entry name" value="Fungal_trans_2"/>
    <property type="match status" value="1"/>
</dbReference>
<feature type="compositionally biased region" description="Basic residues" evidence="1">
    <location>
        <begin position="24"/>
        <end position="35"/>
    </location>
</feature>
<sequence>MENPDHTSHQRFTFLNYNTPTHSASHRRAVKSHISSKYRAAIRQKTHSRYALPHHDEGSEGLSSITQEDRTQKDEQRRKVKTYSESPSTLPGLSWHSAPFPLNIGFSGTRVDPFSSLPGQQTPCVVGALDYYTNVLAPLHQPMLVVVNQVNPTMSWALPVILSHDSAFHGAIALSQAYLEKHQNLTTKPSQEVRFHRHKAVSILRNRLADLEGPPDDGTLVAVLALAILDVMYKEDDMSNRKGLALMVAMKGGLDNLGKRGLVKAYLIQFDYFWTLETGTESIFPLAKRKKQRIYPHFPFQDNVLSMIATLPPGFAAIARRGSLGIDVLQVLSRVSRFMRSQASPSGLATEKDPIPGDQDYPDIFDACSCLQSAAATEHSLEKNICLAIILYSFNMDSQGDSHTKLASYRGSRQELTRSLPFTRGWTPEERQCLIWIWMIVITSWRTDHALSGEGLWLSHSFFSKIEDARSWESVETAMRQFFWSEPLSEVWKTSWREAFNHHDRIDPLDSRSPSESPPLESGNLPMMSSPSTYQWIQDSTTLSTRCRGTGGDSLSTHLQIPGIRHGIQEHVAIKSEKTALSSPHAIKLPRMLTLDTYLGQIQ</sequence>
<feature type="region of interest" description="Disordered" evidence="1">
    <location>
        <begin position="1"/>
        <end position="35"/>
    </location>
</feature>
<reference evidence="2 3" key="1">
    <citation type="submission" date="2013-03" db="EMBL/GenBank/DDBJ databases">
        <title>The Genome Sequence of Capronia coronata CBS 617.96.</title>
        <authorList>
            <consortium name="The Broad Institute Genomics Platform"/>
            <person name="Cuomo C."/>
            <person name="de Hoog S."/>
            <person name="Gorbushina A."/>
            <person name="Walker B."/>
            <person name="Young S.K."/>
            <person name="Zeng Q."/>
            <person name="Gargeya S."/>
            <person name="Fitzgerald M."/>
            <person name="Haas B."/>
            <person name="Abouelleil A."/>
            <person name="Allen A.W."/>
            <person name="Alvarado L."/>
            <person name="Arachchi H.M."/>
            <person name="Berlin A.M."/>
            <person name="Chapman S.B."/>
            <person name="Gainer-Dewar J."/>
            <person name="Goldberg J."/>
            <person name="Griggs A."/>
            <person name="Gujja S."/>
            <person name="Hansen M."/>
            <person name="Howarth C."/>
            <person name="Imamovic A."/>
            <person name="Ireland A."/>
            <person name="Larimer J."/>
            <person name="McCowan C."/>
            <person name="Murphy C."/>
            <person name="Pearson M."/>
            <person name="Poon T.W."/>
            <person name="Priest M."/>
            <person name="Roberts A."/>
            <person name="Saif S."/>
            <person name="Shea T."/>
            <person name="Sisk P."/>
            <person name="Sykes S."/>
            <person name="Wortman J."/>
            <person name="Nusbaum C."/>
            <person name="Birren B."/>
        </authorList>
    </citation>
    <scope>NUCLEOTIDE SEQUENCE [LARGE SCALE GENOMIC DNA]</scope>
    <source>
        <strain evidence="2 3">CBS 617.96</strain>
    </source>
</reference>
<dbReference type="AlphaFoldDB" id="W9Y8K5"/>
<dbReference type="EMBL" id="AMWN01000011">
    <property type="protein sequence ID" value="EXJ78739.1"/>
    <property type="molecule type" value="Genomic_DNA"/>
</dbReference>
<keyword evidence="3" id="KW-1185">Reference proteome</keyword>
<dbReference type="HOGENOM" id="CLU_472533_0_0_1"/>
<dbReference type="PANTHER" id="PTHR37540:SF5">
    <property type="entry name" value="TRANSCRIPTION FACTOR DOMAIN-CONTAINING PROTEIN"/>
    <property type="match status" value="1"/>
</dbReference>
<feature type="region of interest" description="Disordered" evidence="1">
    <location>
        <begin position="48"/>
        <end position="90"/>
    </location>
</feature>
<comment type="caution">
    <text evidence="2">The sequence shown here is derived from an EMBL/GenBank/DDBJ whole genome shotgun (WGS) entry which is preliminary data.</text>
</comment>
<gene>
    <name evidence="2" type="ORF">A1O1_09141</name>
</gene>
<proteinExistence type="predicted"/>
<evidence type="ECO:0000313" key="2">
    <source>
        <dbReference type="EMBL" id="EXJ78739.1"/>
    </source>
</evidence>
<dbReference type="RefSeq" id="XP_007728187.1">
    <property type="nucleotide sequence ID" value="XM_007729997.1"/>
</dbReference>
<protein>
    <recommendedName>
        <fullName evidence="4">Transcription factor domain-containing protein</fullName>
    </recommendedName>
</protein>
<evidence type="ECO:0000256" key="1">
    <source>
        <dbReference type="SAM" id="MobiDB-lite"/>
    </source>
</evidence>
<name>W9Y8K5_9EURO</name>
<dbReference type="PANTHER" id="PTHR37540">
    <property type="entry name" value="TRANSCRIPTION FACTOR (ACR-2), PUTATIVE-RELATED-RELATED"/>
    <property type="match status" value="1"/>
</dbReference>
<organism evidence="2 3">
    <name type="scientific">Capronia coronata CBS 617.96</name>
    <dbReference type="NCBI Taxonomy" id="1182541"/>
    <lineage>
        <taxon>Eukaryota</taxon>
        <taxon>Fungi</taxon>
        <taxon>Dikarya</taxon>
        <taxon>Ascomycota</taxon>
        <taxon>Pezizomycotina</taxon>
        <taxon>Eurotiomycetes</taxon>
        <taxon>Chaetothyriomycetidae</taxon>
        <taxon>Chaetothyriales</taxon>
        <taxon>Herpotrichiellaceae</taxon>
        <taxon>Capronia</taxon>
    </lineage>
</organism>
<accession>W9Y8K5</accession>
<evidence type="ECO:0000313" key="3">
    <source>
        <dbReference type="Proteomes" id="UP000019484"/>
    </source>
</evidence>
<feature type="compositionally biased region" description="Basic and acidic residues" evidence="1">
    <location>
        <begin position="67"/>
        <end position="77"/>
    </location>
</feature>
<dbReference type="GeneID" id="19163986"/>
<dbReference type="eggNOG" id="ENOG502RVT4">
    <property type="taxonomic scope" value="Eukaryota"/>
</dbReference>
<dbReference type="InterPro" id="IPR021858">
    <property type="entry name" value="Fun_TF"/>
</dbReference>